<feature type="compositionally biased region" description="Polar residues" evidence="1">
    <location>
        <begin position="832"/>
        <end position="849"/>
    </location>
</feature>
<proteinExistence type="predicted"/>
<protein>
    <recommendedName>
        <fullName evidence="2">DNA replication regulator Sld3 C-terminal domain-containing protein</fullName>
    </recommendedName>
</protein>
<feature type="region of interest" description="Disordered" evidence="1">
    <location>
        <begin position="554"/>
        <end position="616"/>
    </location>
</feature>
<dbReference type="PANTHER" id="PTHR28067:SF1">
    <property type="entry name" value="DNA REPLICATION REGULATOR SLD3"/>
    <property type="match status" value="1"/>
</dbReference>
<evidence type="ECO:0000313" key="3">
    <source>
        <dbReference type="EMBL" id="KAL2055959.1"/>
    </source>
</evidence>
<feature type="compositionally biased region" description="Basic and acidic residues" evidence="1">
    <location>
        <begin position="495"/>
        <end position="504"/>
    </location>
</feature>
<dbReference type="Gene3D" id="1.20.58.2130">
    <property type="match status" value="1"/>
</dbReference>
<feature type="region of interest" description="Disordered" evidence="1">
    <location>
        <begin position="782"/>
        <end position="855"/>
    </location>
</feature>
<keyword evidence="4" id="KW-1185">Reference proteome</keyword>
<feature type="region of interest" description="Disordered" evidence="1">
    <location>
        <begin position="494"/>
        <end position="513"/>
    </location>
</feature>
<reference evidence="3 4" key="1">
    <citation type="submission" date="2024-09" db="EMBL/GenBank/DDBJ databases">
        <title>Rethinking Asexuality: The Enigmatic Case of Functional Sexual Genes in Lepraria (Stereocaulaceae).</title>
        <authorList>
            <person name="Doellman M."/>
            <person name="Sun Y."/>
            <person name="Barcenas-Pena A."/>
            <person name="Lumbsch H.T."/>
            <person name="Grewe F."/>
        </authorList>
    </citation>
    <scope>NUCLEOTIDE SEQUENCE [LARGE SCALE GENOMIC DNA]</scope>
    <source>
        <strain evidence="3 4">Grewe 0041</strain>
    </source>
</reference>
<dbReference type="PANTHER" id="PTHR28067">
    <property type="entry name" value="DNA REPLICATION REGULATOR SLD3"/>
    <property type="match status" value="1"/>
</dbReference>
<name>A0ABR4BDP4_9LECA</name>
<feature type="compositionally biased region" description="Polar residues" evidence="1">
    <location>
        <begin position="22"/>
        <end position="41"/>
    </location>
</feature>
<feature type="region of interest" description="Disordered" evidence="1">
    <location>
        <begin position="1"/>
        <end position="46"/>
    </location>
</feature>
<dbReference type="InterPro" id="IPR042511">
    <property type="entry name" value="Sld3"/>
</dbReference>
<evidence type="ECO:0000313" key="4">
    <source>
        <dbReference type="Proteomes" id="UP001590951"/>
    </source>
</evidence>
<feature type="domain" description="DNA replication regulator Sld3 C-terminal" evidence="2">
    <location>
        <begin position="267"/>
        <end position="793"/>
    </location>
</feature>
<dbReference type="Pfam" id="PF08639">
    <property type="entry name" value="Sld3_STD"/>
    <property type="match status" value="1"/>
</dbReference>
<accession>A0ABR4BDP4</accession>
<evidence type="ECO:0000259" key="2">
    <source>
        <dbReference type="Pfam" id="PF08639"/>
    </source>
</evidence>
<dbReference type="Proteomes" id="UP001590951">
    <property type="component" value="Unassembled WGS sequence"/>
</dbReference>
<comment type="caution">
    <text evidence="3">The sequence shown here is derived from an EMBL/GenBank/DDBJ whole genome shotgun (WGS) entry which is preliminary data.</text>
</comment>
<feature type="compositionally biased region" description="Polar residues" evidence="1">
    <location>
        <begin position="563"/>
        <end position="573"/>
    </location>
</feature>
<organism evidence="3 4">
    <name type="scientific">Lepraria finkii</name>
    <dbReference type="NCBI Taxonomy" id="1340010"/>
    <lineage>
        <taxon>Eukaryota</taxon>
        <taxon>Fungi</taxon>
        <taxon>Dikarya</taxon>
        <taxon>Ascomycota</taxon>
        <taxon>Pezizomycotina</taxon>
        <taxon>Lecanoromycetes</taxon>
        <taxon>OSLEUM clade</taxon>
        <taxon>Lecanoromycetidae</taxon>
        <taxon>Lecanorales</taxon>
        <taxon>Lecanorineae</taxon>
        <taxon>Stereocaulaceae</taxon>
        <taxon>Lepraria</taxon>
    </lineage>
</organism>
<gene>
    <name evidence="3" type="ORF">ABVK25_003601</name>
</gene>
<sequence length="916" mass="100873">MLPMTTTDGQRPCPPSLAFGNPSDTLVPTTSNPIDVLPTNTSRKRKHADFREDGAQIGPPFTLQAHPSLPSPRAQQLVPRILISRSCLPLAYLGPVGDQEDEFGSRLFSSWIEGLEGNQQENQLSTQPTVLIAQSTSDGRLHAVEKVQVGIYALCSLGQWVTTGAVERLQAGAMNRYPSQIVQNEEQSRSSSDEWWHSAAIKLDSEARNGVTRPGKIPGVRLCLQKPVQKSTPPSPTTDRISPSILQEQEEGLLENMVGKAAKEPEEMLNTIKSQYQEALYASKTSLAYFAKGPLSRARAAFHTSDGSGYDQSHLIQFLRTSILSLSTIDTKYRDTLPSVVKDLPFGPLSEDESATVTTNLGKKARRSKKTKIGKNGLYPGEEVSITRWWLGSDKPSTACDSADARKDATRAVLLEQRAREIQMQIILALEVLALEASSIAPSIEQNAKEYLVQGNEESRKKTKKPKKPQDLNLFLDLLVDRLCIWQSMSTDEDMTSRKEDRQSSQHAAKAVDKTTASNHLRQFCVDVVLPFYAARLPDLTALLCQKLGGLKQFSPKRPTSMKAATSQASQKPGTAVQRVQARKPRRTLERVLTHERSASQKPPPSFSRSATDPVLPRMKREVSDVSLSSIPLNRVAMHKRYSQREVDLHAASQVTDAKLKKKAKIDQELRSAIAALKKPNPRMAVKELVEDAEKRVADSHSRKSKYPVRNPFAQGVQVMATPSKNRPWNPFGDLTRLPQPNASVLPEELEDIPPSSVSRIPSSIRALSKLVKSSTRRFGERVLPSVEQTPTRGPSKFLGRPAASSAVIASTAEIPQSSPAGPELKPPTVPSGLSASYRSSTWNTNTHETPTKDRTIYHVGQAEEPDIEATPIKVPLNDKPLKDALQADLTSSQQQELEISIYASLGWDNDVDKLS</sequence>
<dbReference type="InterPro" id="IPR013948">
    <property type="entry name" value="DNA_replication_reg_Sld3_C"/>
</dbReference>
<dbReference type="EMBL" id="JBHFEH010000009">
    <property type="protein sequence ID" value="KAL2055959.1"/>
    <property type="molecule type" value="Genomic_DNA"/>
</dbReference>
<feature type="compositionally biased region" description="Basic and acidic residues" evidence="1">
    <location>
        <begin position="587"/>
        <end position="599"/>
    </location>
</feature>
<evidence type="ECO:0000256" key="1">
    <source>
        <dbReference type="SAM" id="MobiDB-lite"/>
    </source>
</evidence>